<keyword evidence="1" id="KW-0812">Transmembrane</keyword>
<evidence type="ECO:0000313" key="3">
    <source>
        <dbReference type="Proteomes" id="UP000193827"/>
    </source>
</evidence>
<name>A0A1Y5SFK3_9RHOB</name>
<evidence type="ECO:0000313" key="2">
    <source>
        <dbReference type="EMBL" id="SLN39674.1"/>
    </source>
</evidence>
<dbReference type="EMBL" id="FWFL01000004">
    <property type="protein sequence ID" value="SLN39674.1"/>
    <property type="molecule type" value="Genomic_DNA"/>
</dbReference>
<keyword evidence="1" id="KW-0472">Membrane</keyword>
<dbReference type="AlphaFoldDB" id="A0A1Y5SFK3"/>
<proteinExistence type="predicted"/>
<reference evidence="2 3" key="1">
    <citation type="submission" date="2017-03" db="EMBL/GenBank/DDBJ databases">
        <authorList>
            <person name="Afonso C.L."/>
            <person name="Miller P.J."/>
            <person name="Scott M.A."/>
            <person name="Spackman E."/>
            <person name="Goraichik I."/>
            <person name="Dimitrov K.M."/>
            <person name="Suarez D.L."/>
            <person name="Swayne D.E."/>
        </authorList>
    </citation>
    <scope>NUCLEOTIDE SEQUENCE [LARGE SCALE GENOMIC DNA]</scope>
    <source>
        <strain evidence="2 3">CECT 8287</strain>
    </source>
</reference>
<keyword evidence="1" id="KW-1133">Transmembrane helix</keyword>
<keyword evidence="3" id="KW-1185">Reference proteome</keyword>
<dbReference type="Proteomes" id="UP000193827">
    <property type="component" value="Unassembled WGS sequence"/>
</dbReference>
<sequence>MRFSFKIEGRVSYRDIVATLMLLLTIIGLFL</sequence>
<protein>
    <submittedName>
        <fullName evidence="2">Uncharacterized protein</fullName>
    </submittedName>
</protein>
<evidence type="ECO:0000256" key="1">
    <source>
        <dbReference type="SAM" id="Phobius"/>
    </source>
</evidence>
<gene>
    <name evidence="2" type="ORF">PEL8287_01951</name>
</gene>
<organism evidence="2 3">
    <name type="scientific">Roseovarius litorisediminis</name>
    <dbReference type="NCBI Taxonomy" id="1312363"/>
    <lineage>
        <taxon>Bacteria</taxon>
        <taxon>Pseudomonadati</taxon>
        <taxon>Pseudomonadota</taxon>
        <taxon>Alphaproteobacteria</taxon>
        <taxon>Rhodobacterales</taxon>
        <taxon>Roseobacteraceae</taxon>
        <taxon>Roseovarius</taxon>
    </lineage>
</organism>
<feature type="transmembrane region" description="Helical" evidence="1">
    <location>
        <begin position="12"/>
        <end position="30"/>
    </location>
</feature>
<accession>A0A1Y5SFK3</accession>